<evidence type="ECO:0000256" key="1">
    <source>
        <dbReference type="SAM" id="MobiDB-lite"/>
    </source>
</evidence>
<dbReference type="OrthoDB" id="538336at2759"/>
<dbReference type="SUPFAM" id="SSF56645">
    <property type="entry name" value="Acyl-CoA dehydrogenase NM domain-like"/>
    <property type="match status" value="1"/>
</dbReference>
<dbReference type="SUPFAM" id="SSF47203">
    <property type="entry name" value="Acyl-CoA dehydrogenase C-terminal domain-like"/>
    <property type="match status" value="1"/>
</dbReference>
<name>A0A165QS07_9APHY</name>
<evidence type="ECO:0000313" key="4">
    <source>
        <dbReference type="Proteomes" id="UP000076727"/>
    </source>
</evidence>
<dbReference type="GO" id="GO:0071949">
    <property type="term" value="F:FAD binding"/>
    <property type="evidence" value="ECO:0007669"/>
    <property type="project" value="InterPro"/>
</dbReference>
<evidence type="ECO:0000313" key="3">
    <source>
        <dbReference type="EMBL" id="KZT69853.1"/>
    </source>
</evidence>
<dbReference type="Pfam" id="PF22924">
    <property type="entry name" value="ACOX_C_alpha1"/>
    <property type="match status" value="1"/>
</dbReference>
<dbReference type="InterPro" id="IPR046373">
    <property type="entry name" value="Acyl-CoA_Oxase/DH_mid-dom_sf"/>
</dbReference>
<dbReference type="GO" id="GO:0003997">
    <property type="term" value="F:acyl-CoA oxidase activity"/>
    <property type="evidence" value="ECO:0007669"/>
    <property type="project" value="InterPro"/>
</dbReference>
<dbReference type="PANTHER" id="PTHR10909:SF382">
    <property type="entry name" value="ACYL-COENZYME A OXIDASE"/>
    <property type="match status" value="1"/>
</dbReference>
<dbReference type="Gene3D" id="1.20.140.10">
    <property type="entry name" value="Butyryl-CoA Dehydrogenase, subunit A, domain 3"/>
    <property type="match status" value="1"/>
</dbReference>
<dbReference type="GO" id="GO:0005777">
    <property type="term" value="C:peroxisome"/>
    <property type="evidence" value="ECO:0007669"/>
    <property type="project" value="InterPro"/>
</dbReference>
<dbReference type="InterPro" id="IPR036250">
    <property type="entry name" value="AcylCo_DH-like_C"/>
</dbReference>
<dbReference type="Proteomes" id="UP000076727">
    <property type="component" value="Unassembled WGS sequence"/>
</dbReference>
<dbReference type="GO" id="GO:0033540">
    <property type="term" value="P:fatty acid beta-oxidation using acyl-CoA oxidase"/>
    <property type="evidence" value="ECO:0007669"/>
    <property type="project" value="TreeGrafter"/>
</dbReference>
<feature type="domain" description="Acyl-CoA oxidase C-alpha1" evidence="2">
    <location>
        <begin position="262"/>
        <end position="395"/>
    </location>
</feature>
<keyword evidence="4" id="KW-1185">Reference proteome</keyword>
<protein>
    <submittedName>
        <fullName evidence="3">Acyl-CoA dehydrogenase NM domain-like protein</fullName>
    </submittedName>
</protein>
<dbReference type="PANTHER" id="PTHR10909">
    <property type="entry name" value="ELECTRON TRANSPORT OXIDOREDUCTASE"/>
    <property type="match status" value="1"/>
</dbReference>
<organism evidence="3 4">
    <name type="scientific">Daedalea quercina L-15889</name>
    <dbReference type="NCBI Taxonomy" id="1314783"/>
    <lineage>
        <taxon>Eukaryota</taxon>
        <taxon>Fungi</taxon>
        <taxon>Dikarya</taxon>
        <taxon>Basidiomycota</taxon>
        <taxon>Agaricomycotina</taxon>
        <taxon>Agaricomycetes</taxon>
        <taxon>Polyporales</taxon>
        <taxon>Fomitopsis</taxon>
    </lineage>
</organism>
<dbReference type="InterPro" id="IPR012258">
    <property type="entry name" value="Acyl-CoA_oxidase"/>
</dbReference>
<accession>A0A165QS07</accession>
<dbReference type="AlphaFoldDB" id="A0A165QS07"/>
<dbReference type="EMBL" id="KV429055">
    <property type="protein sequence ID" value="KZT69853.1"/>
    <property type="molecule type" value="Genomic_DNA"/>
</dbReference>
<dbReference type="GO" id="GO:0005504">
    <property type="term" value="F:fatty acid binding"/>
    <property type="evidence" value="ECO:0007669"/>
    <property type="project" value="TreeGrafter"/>
</dbReference>
<dbReference type="Gene3D" id="2.40.110.10">
    <property type="entry name" value="Butyryl-CoA Dehydrogenase, subunit A, domain 2"/>
    <property type="match status" value="1"/>
</dbReference>
<dbReference type="GO" id="GO:0055088">
    <property type="term" value="P:lipid homeostasis"/>
    <property type="evidence" value="ECO:0007669"/>
    <property type="project" value="TreeGrafter"/>
</dbReference>
<dbReference type="STRING" id="1314783.A0A165QS07"/>
<dbReference type="InterPro" id="IPR009100">
    <property type="entry name" value="AcylCoA_DH/oxidase_NM_dom_sf"/>
</dbReference>
<evidence type="ECO:0000259" key="2">
    <source>
        <dbReference type="Pfam" id="PF22924"/>
    </source>
</evidence>
<sequence>MSSLRTAHLPASPDFQPLPDGASSEEKIAMSYRRARAVARAYELSAEDVLYLRPKFWEFHMDNIHSMEGAVTTLLTIQYNLMAGTLAAFAQKRPELRSIMDKVLKFEVSAQYLLTEVGHGLDAPNLETTATLLPNGEFDLHTPNEQACKYMPPTGPFGSMPRVAIVFARLVVQGENRGVRPFLVALGDGQQMCKGVASRLLPQRGGLKPVDHAVTSFDHVRLPSTALLGSLAKPANMRANFISCIWRVAVGSLALATLAVPLLSVNTYVAARYSLRRRVTGSDGTPVPIMSFRTQHGPILHALAQVAVMKAHAKAATELYRDTSIDPRVRDGVAAAAKASMTRHAWSSLSNLTERLGAHGLFERNNVLPSELIIRGLRIAEGDVLVLSIRLANELLLGRYSMPASKHPDCLLSRHEAGLLAECRALLARSGGNHRHESIARLMLPLCLPLTQAIGHRMAYEAALDAGLEKALLDLYEAGVVLQDPAWYSEHAALPRWQQFEMEDRAITAALPRLEEYLAETGTEPYAVSPILTEESWKNYLDDLPLFSGNAQLALVPPQSQQPALVPSQSQSARL</sequence>
<dbReference type="InterPro" id="IPR055060">
    <property type="entry name" value="ACOX_C_alpha1"/>
</dbReference>
<proteinExistence type="predicted"/>
<reference evidence="3 4" key="1">
    <citation type="journal article" date="2016" name="Mol. Biol. Evol.">
        <title>Comparative Genomics of Early-Diverging Mushroom-Forming Fungi Provides Insights into the Origins of Lignocellulose Decay Capabilities.</title>
        <authorList>
            <person name="Nagy L.G."/>
            <person name="Riley R."/>
            <person name="Tritt A."/>
            <person name="Adam C."/>
            <person name="Daum C."/>
            <person name="Floudas D."/>
            <person name="Sun H."/>
            <person name="Yadav J.S."/>
            <person name="Pangilinan J."/>
            <person name="Larsson K.H."/>
            <person name="Matsuura K."/>
            <person name="Barry K."/>
            <person name="Labutti K."/>
            <person name="Kuo R."/>
            <person name="Ohm R.A."/>
            <person name="Bhattacharya S.S."/>
            <person name="Shirouzu T."/>
            <person name="Yoshinaga Y."/>
            <person name="Martin F.M."/>
            <person name="Grigoriev I.V."/>
            <person name="Hibbett D.S."/>
        </authorList>
    </citation>
    <scope>NUCLEOTIDE SEQUENCE [LARGE SCALE GENOMIC DNA]</scope>
    <source>
        <strain evidence="3 4">L-15889</strain>
    </source>
</reference>
<gene>
    <name evidence="3" type="ORF">DAEQUDRAFT_668752</name>
</gene>
<feature type="region of interest" description="Disordered" evidence="1">
    <location>
        <begin position="1"/>
        <end position="20"/>
    </location>
</feature>